<dbReference type="InterPro" id="IPR001810">
    <property type="entry name" value="F-box_dom"/>
</dbReference>
<accession>A0AAE8MPX2</accession>
<organism evidence="2 3">
    <name type="scientific">Cephalotrichum gorgonifer</name>
    <dbReference type="NCBI Taxonomy" id="2041049"/>
    <lineage>
        <taxon>Eukaryota</taxon>
        <taxon>Fungi</taxon>
        <taxon>Dikarya</taxon>
        <taxon>Ascomycota</taxon>
        <taxon>Pezizomycotina</taxon>
        <taxon>Sordariomycetes</taxon>
        <taxon>Hypocreomycetidae</taxon>
        <taxon>Microascales</taxon>
        <taxon>Microascaceae</taxon>
        <taxon>Cephalotrichum</taxon>
    </lineage>
</organism>
<reference evidence="2" key="1">
    <citation type="submission" date="2018-03" db="EMBL/GenBank/DDBJ databases">
        <authorList>
            <person name="Guldener U."/>
        </authorList>
    </citation>
    <scope>NUCLEOTIDE SEQUENCE</scope>
</reference>
<dbReference type="SUPFAM" id="SSF48452">
    <property type="entry name" value="TPR-like"/>
    <property type="match status" value="1"/>
</dbReference>
<proteinExistence type="predicted"/>
<evidence type="ECO:0000313" key="2">
    <source>
        <dbReference type="EMBL" id="SPN97383.1"/>
    </source>
</evidence>
<comment type="caution">
    <text evidence="2">The sequence shown here is derived from an EMBL/GenBank/DDBJ whole genome shotgun (WGS) entry which is preliminary data.</text>
</comment>
<dbReference type="Pfam" id="PF12937">
    <property type="entry name" value="F-box-like"/>
    <property type="match status" value="1"/>
</dbReference>
<dbReference type="InterPro" id="IPR036047">
    <property type="entry name" value="F-box-like_dom_sf"/>
</dbReference>
<evidence type="ECO:0000259" key="1">
    <source>
        <dbReference type="PROSITE" id="PS50181"/>
    </source>
</evidence>
<dbReference type="Gene3D" id="3.80.10.10">
    <property type="entry name" value="Ribonuclease Inhibitor"/>
    <property type="match status" value="1"/>
</dbReference>
<dbReference type="SMART" id="SM00256">
    <property type="entry name" value="FBOX"/>
    <property type="match status" value="1"/>
</dbReference>
<evidence type="ECO:0000313" key="3">
    <source>
        <dbReference type="Proteomes" id="UP001187682"/>
    </source>
</evidence>
<protein>
    <recommendedName>
        <fullName evidence="1">F-box domain-containing protein</fullName>
    </recommendedName>
</protein>
<feature type="domain" description="F-box" evidence="1">
    <location>
        <begin position="190"/>
        <end position="237"/>
    </location>
</feature>
<gene>
    <name evidence="2" type="ORF">DNG_00897</name>
</gene>
<dbReference type="AlphaFoldDB" id="A0AAE8MPX2"/>
<dbReference type="InterPro" id="IPR011990">
    <property type="entry name" value="TPR-like_helical_dom_sf"/>
</dbReference>
<sequence>MAPDGEPLTSARESAVDRGRIAYHAQKHKHAIAHFSGAINSCPCSKSQGGARREKCSCKNYEGDPKRCGAYDLVDEIIRPCVCEASGRIFSRCDDPIHNQALGYRAGCYEELNKLDLARRDAEWALELHPLRVEAYLRLGKVARLQGKHFLAWQIYSAGVEVGRRNGLAGGAMFRKLLDMRSRLHSKFCRLNPLELPGEIVEQILSYFDTRALCACLRVSKSWWRALTGRPFIWRHMSFDPLARHIPGLNSLRRIIKYSNNDLRSLSIPNTNKFNLEPKFPAILTGSRNMTDLHLHGTPVNCGDGLSRATWPLSKLTHLTLMSYMFWEHSAPGPSDTNRLLTDILIRNADHISFVSITSDHINFGPSWPRMEKLKHLKLVEAPKQTLPNTMRHRQTVDIALLQSKAPNLEQLWLDACHFSNTLEEDSPNTDCFRHLRFLIVGPRVYWPCVGAPVKELVFLHRVGIGTTDQPEEVFHLSGVADPNHPLPDNVLGKAQHMYLPQFSPDSVYDEPAKACIRQGVGRAIKGGTLRTLALMVYMSTHHQDYLSTFDWIRGCPSVRTLSISICSEPYNSQAELLVGQGVYPNVDTSPRLVGEFVHSFPNLETLEVLGDAGFVTTLGIIIEASVGVGDRTPIKKVYQEGITGYPFDKVRQYLGGKSVELVYGRIPDPKFPIELE</sequence>
<name>A0AAE8MPX2_9PEZI</name>
<dbReference type="PROSITE" id="PS50181">
    <property type="entry name" value="FBOX"/>
    <property type="match status" value="1"/>
</dbReference>
<dbReference type="SUPFAM" id="SSF81383">
    <property type="entry name" value="F-box domain"/>
    <property type="match status" value="1"/>
</dbReference>
<dbReference type="SUPFAM" id="SSF52047">
    <property type="entry name" value="RNI-like"/>
    <property type="match status" value="1"/>
</dbReference>
<dbReference type="InterPro" id="IPR032675">
    <property type="entry name" value="LRR_dom_sf"/>
</dbReference>
<dbReference type="Gene3D" id="1.25.40.10">
    <property type="entry name" value="Tetratricopeptide repeat domain"/>
    <property type="match status" value="1"/>
</dbReference>
<dbReference type="EMBL" id="ONZQ02000001">
    <property type="protein sequence ID" value="SPN97383.1"/>
    <property type="molecule type" value="Genomic_DNA"/>
</dbReference>
<keyword evidence="3" id="KW-1185">Reference proteome</keyword>
<dbReference type="Gene3D" id="1.20.1280.50">
    <property type="match status" value="1"/>
</dbReference>
<dbReference type="Proteomes" id="UP001187682">
    <property type="component" value="Unassembled WGS sequence"/>
</dbReference>